<feature type="region of interest" description="Disordered" evidence="1">
    <location>
        <begin position="175"/>
        <end position="230"/>
    </location>
</feature>
<evidence type="ECO:0000256" key="2">
    <source>
        <dbReference type="SAM" id="Phobius"/>
    </source>
</evidence>
<gene>
    <name evidence="3" type="ORF">C2G38_2073165</name>
</gene>
<evidence type="ECO:0000256" key="1">
    <source>
        <dbReference type="SAM" id="MobiDB-lite"/>
    </source>
</evidence>
<keyword evidence="2" id="KW-0472">Membrane</keyword>
<dbReference type="Proteomes" id="UP000266673">
    <property type="component" value="Unassembled WGS sequence"/>
</dbReference>
<feature type="transmembrane region" description="Helical" evidence="2">
    <location>
        <begin position="30"/>
        <end position="54"/>
    </location>
</feature>
<feature type="compositionally biased region" description="Polar residues" evidence="1">
    <location>
        <begin position="511"/>
        <end position="530"/>
    </location>
</feature>
<feature type="compositionally biased region" description="Basic and acidic residues" evidence="1">
    <location>
        <begin position="180"/>
        <end position="196"/>
    </location>
</feature>
<protein>
    <submittedName>
        <fullName evidence="3">Uncharacterized protein</fullName>
    </submittedName>
</protein>
<proteinExistence type="predicted"/>
<feature type="region of interest" description="Disordered" evidence="1">
    <location>
        <begin position="505"/>
        <end position="540"/>
    </location>
</feature>
<reference evidence="3 4" key="1">
    <citation type="submission" date="2018-06" db="EMBL/GenBank/DDBJ databases">
        <title>Comparative genomics reveals the genomic features of Rhizophagus irregularis, R. cerebriforme, R. diaphanum and Gigaspora rosea, and their symbiotic lifestyle signature.</title>
        <authorList>
            <person name="Morin E."/>
            <person name="San Clemente H."/>
            <person name="Chen E.C.H."/>
            <person name="De La Providencia I."/>
            <person name="Hainaut M."/>
            <person name="Kuo A."/>
            <person name="Kohler A."/>
            <person name="Murat C."/>
            <person name="Tang N."/>
            <person name="Roy S."/>
            <person name="Loubradou J."/>
            <person name="Henrissat B."/>
            <person name="Grigoriev I.V."/>
            <person name="Corradi N."/>
            <person name="Roux C."/>
            <person name="Martin F.M."/>
        </authorList>
    </citation>
    <scope>NUCLEOTIDE SEQUENCE [LARGE SCALE GENOMIC DNA]</scope>
    <source>
        <strain evidence="3 4">DAOM 194757</strain>
    </source>
</reference>
<organism evidence="3 4">
    <name type="scientific">Gigaspora rosea</name>
    <dbReference type="NCBI Taxonomy" id="44941"/>
    <lineage>
        <taxon>Eukaryota</taxon>
        <taxon>Fungi</taxon>
        <taxon>Fungi incertae sedis</taxon>
        <taxon>Mucoromycota</taxon>
        <taxon>Glomeromycotina</taxon>
        <taxon>Glomeromycetes</taxon>
        <taxon>Diversisporales</taxon>
        <taxon>Gigasporaceae</taxon>
        <taxon>Gigaspora</taxon>
    </lineage>
</organism>
<feature type="compositionally biased region" description="Polar residues" evidence="1">
    <location>
        <begin position="201"/>
        <end position="221"/>
    </location>
</feature>
<dbReference type="EMBL" id="QKWP01000267">
    <property type="protein sequence ID" value="RIB23334.1"/>
    <property type="molecule type" value="Genomic_DNA"/>
</dbReference>
<evidence type="ECO:0000313" key="4">
    <source>
        <dbReference type="Proteomes" id="UP000266673"/>
    </source>
</evidence>
<comment type="caution">
    <text evidence="3">The sequence shown here is derived from an EMBL/GenBank/DDBJ whole genome shotgun (WGS) entry which is preliminary data.</text>
</comment>
<keyword evidence="2" id="KW-1133">Transmembrane helix</keyword>
<name>A0A397VLH4_9GLOM</name>
<sequence length="748" mass="86611">MIIRKQITNFSTGITNDLDNSYGFVILNDFWASNLFLITVSIIILATIMFLYVFSFKAHFNFDQKITEIVHVYTSFVIIAINFFFMTYFVLINTQEKPELYLPSVIIWGIQVGINLIMVFATLLFLYGHDIVKKIFNLFNCKIEDKGNNGGNNNGSNDNFSIEKLITIKITDNNDSVSNENDHDKSLNENRNEKGKKAQGMTDNNGSVPNENVSGKSSNENMNEKGKKAQKATHLSKLLCTFCTKETPNQNDSVPEEEKRANEISEKVVKTIPDDSSLIIKEIFKDNSLYSDSAKISSEVQSKINQKMPEILSKISIKISKKSSDSCYVDNIFSTKISTIKFESKPKEKDLQLTTKIKLSNEIESSDIKKRIFAELHFEIAIIMLRKLFDISLEKFDEELQKKISEAILKGMKEEKLNNYVKMLLSKIKKKVEDYYNKINKKAVDESNGKEKADDDSSSIVKKVEKVSIDISKKIKDEISENIQEIIEKIFYKIHNKVYHNNKIDDKSVTSDKGQSSSKNDKNGQQSSENKQNDQRDEIKIDDKTVKQFSENIQDDQSIIIYNIDEIRNLFMKEKNFILNDDPNFKESLKHDLRESLKKILKEDNKDFDMEHLIYIICAILDSESLLFIDNISRDYINKIKSRMKEIYDFPDDKTKERNEKIDKEIKNFKIFIKIKVFIEVFLKNIPLIIIMVIYTSEIVIISYMPIMALITSCMKLLACSYHLYYHPKQLKHVDDDHKLPDNGHTEK</sequence>
<evidence type="ECO:0000313" key="3">
    <source>
        <dbReference type="EMBL" id="RIB23334.1"/>
    </source>
</evidence>
<keyword evidence="4" id="KW-1185">Reference proteome</keyword>
<keyword evidence="2" id="KW-0812">Transmembrane</keyword>
<feature type="transmembrane region" description="Helical" evidence="2">
    <location>
        <begin position="66"/>
        <end position="85"/>
    </location>
</feature>
<dbReference type="AlphaFoldDB" id="A0A397VLH4"/>
<feature type="compositionally biased region" description="Basic and acidic residues" evidence="1">
    <location>
        <begin position="531"/>
        <end position="540"/>
    </location>
</feature>
<feature type="transmembrane region" description="Helical" evidence="2">
    <location>
        <begin position="105"/>
        <end position="127"/>
    </location>
</feature>
<accession>A0A397VLH4</accession>